<comment type="caution">
    <text evidence="2">The sequence shown here is derived from an EMBL/GenBank/DDBJ whole genome shotgun (WGS) entry which is preliminary data.</text>
</comment>
<feature type="region of interest" description="Disordered" evidence="1">
    <location>
        <begin position="87"/>
        <end position="106"/>
    </location>
</feature>
<accession>A0ABV9XTV6</accession>
<protein>
    <submittedName>
        <fullName evidence="2">Uncharacterized protein</fullName>
    </submittedName>
</protein>
<dbReference type="RefSeq" id="WP_344036646.1">
    <property type="nucleotide sequence ID" value="NZ_BAAAKE010000005.1"/>
</dbReference>
<feature type="compositionally biased region" description="Gly residues" evidence="1">
    <location>
        <begin position="47"/>
        <end position="56"/>
    </location>
</feature>
<feature type="compositionally biased region" description="Acidic residues" evidence="1">
    <location>
        <begin position="92"/>
        <end position="106"/>
    </location>
</feature>
<evidence type="ECO:0000313" key="2">
    <source>
        <dbReference type="EMBL" id="MFC5053779.1"/>
    </source>
</evidence>
<organism evidence="2 3">
    <name type="scientific">Saccharothrix xinjiangensis</name>
    <dbReference type="NCBI Taxonomy" id="204798"/>
    <lineage>
        <taxon>Bacteria</taxon>
        <taxon>Bacillati</taxon>
        <taxon>Actinomycetota</taxon>
        <taxon>Actinomycetes</taxon>
        <taxon>Pseudonocardiales</taxon>
        <taxon>Pseudonocardiaceae</taxon>
        <taxon>Saccharothrix</taxon>
    </lineage>
</organism>
<name>A0ABV9XTV6_9PSEU</name>
<proteinExistence type="predicted"/>
<evidence type="ECO:0000313" key="3">
    <source>
        <dbReference type="Proteomes" id="UP001595833"/>
    </source>
</evidence>
<keyword evidence="3" id="KW-1185">Reference proteome</keyword>
<reference evidence="3" key="1">
    <citation type="journal article" date="2019" name="Int. J. Syst. Evol. Microbiol.">
        <title>The Global Catalogue of Microorganisms (GCM) 10K type strain sequencing project: providing services to taxonomists for standard genome sequencing and annotation.</title>
        <authorList>
            <consortium name="The Broad Institute Genomics Platform"/>
            <consortium name="The Broad Institute Genome Sequencing Center for Infectious Disease"/>
            <person name="Wu L."/>
            <person name="Ma J."/>
        </authorList>
    </citation>
    <scope>NUCLEOTIDE SEQUENCE [LARGE SCALE GENOMIC DNA]</scope>
    <source>
        <strain evidence="3">KCTC 12848</strain>
    </source>
</reference>
<evidence type="ECO:0000256" key="1">
    <source>
        <dbReference type="SAM" id="MobiDB-lite"/>
    </source>
</evidence>
<gene>
    <name evidence="2" type="ORF">ACFPFM_08405</name>
</gene>
<dbReference type="EMBL" id="JBHSJB010000007">
    <property type="protein sequence ID" value="MFC5053779.1"/>
    <property type="molecule type" value="Genomic_DNA"/>
</dbReference>
<sequence>MGNGAGSGEVRAVLLGGTVAERAAEQPFEQQPESTAGAVDDELRTGPPGGLDGGVAGDQAAEQADEQPSCPTADPAVGGEVGVVRSRCGADGAEDESVEGVPEVEAEAETEVGVAARGGGSAHPRPPGPLVAVGWVVVGRAVGR</sequence>
<feature type="region of interest" description="Disordered" evidence="1">
    <location>
        <begin position="21"/>
        <end position="82"/>
    </location>
</feature>
<dbReference type="Proteomes" id="UP001595833">
    <property type="component" value="Unassembled WGS sequence"/>
</dbReference>